<feature type="transmembrane region" description="Helical" evidence="2">
    <location>
        <begin position="165"/>
        <end position="186"/>
    </location>
</feature>
<reference evidence="3 4" key="1">
    <citation type="submission" date="2024-10" db="EMBL/GenBank/DDBJ databases">
        <title>The Natural Products Discovery Center: Release of the First 8490 Sequenced Strains for Exploring Actinobacteria Biosynthetic Diversity.</title>
        <authorList>
            <person name="Kalkreuter E."/>
            <person name="Kautsar S.A."/>
            <person name="Yang D."/>
            <person name="Bader C.D."/>
            <person name="Teijaro C.N."/>
            <person name="Fluegel L."/>
            <person name="Davis C.M."/>
            <person name="Simpson J.R."/>
            <person name="Lauterbach L."/>
            <person name="Steele A.D."/>
            <person name="Gui C."/>
            <person name="Meng S."/>
            <person name="Li G."/>
            <person name="Viehrig K."/>
            <person name="Ye F."/>
            <person name="Su P."/>
            <person name="Kiefer A.F."/>
            <person name="Nichols A."/>
            <person name="Cepeda A.J."/>
            <person name="Yan W."/>
            <person name="Fan B."/>
            <person name="Jiang Y."/>
            <person name="Adhikari A."/>
            <person name="Zheng C.-J."/>
            <person name="Schuster L."/>
            <person name="Cowan T.M."/>
            <person name="Smanski M.J."/>
            <person name="Chevrette M.G."/>
            <person name="De Carvalho L.P.S."/>
            <person name="Shen B."/>
        </authorList>
    </citation>
    <scope>NUCLEOTIDE SEQUENCE [LARGE SCALE GENOMIC DNA]</scope>
    <source>
        <strain evidence="3 4">NPDC053346</strain>
    </source>
</reference>
<keyword evidence="2" id="KW-1133">Transmembrane helix</keyword>
<evidence type="ECO:0000313" key="3">
    <source>
        <dbReference type="EMBL" id="MFI9120858.1"/>
    </source>
</evidence>
<name>A0ABW8CTG1_STRBI</name>
<gene>
    <name evidence="3" type="ORF">ACIGW0_15890</name>
</gene>
<sequence>MTAPLTPPHQPQPHDPAWPPPPPPPSGPDGDPITAAEVIQGALVTVVSAAAGALLGVLWLNLAPRVLLVSDGKGVYLRNSEAETAIGSDGTFVLLALAFGAVAGLAVFLLRRRGGVPLVLGLAAGGVLGSLLARGLGTHFGPTSDVVARAKQVGPDVPFDAPLELHLGAAALLAWPLAAMIVHLALTAAFGPRDPDPWEQPKAL</sequence>
<dbReference type="RefSeq" id="WP_399615164.1">
    <property type="nucleotide sequence ID" value="NZ_JBITYT010000006.1"/>
</dbReference>
<keyword evidence="2" id="KW-0812">Transmembrane</keyword>
<accession>A0ABW8CTG1</accession>
<evidence type="ECO:0000256" key="2">
    <source>
        <dbReference type="SAM" id="Phobius"/>
    </source>
</evidence>
<keyword evidence="2" id="KW-0472">Membrane</keyword>
<organism evidence="3 4">
    <name type="scientific">Streptomyces bikiniensis</name>
    <dbReference type="NCBI Taxonomy" id="1896"/>
    <lineage>
        <taxon>Bacteria</taxon>
        <taxon>Bacillati</taxon>
        <taxon>Actinomycetota</taxon>
        <taxon>Actinomycetes</taxon>
        <taxon>Kitasatosporales</taxon>
        <taxon>Streptomycetaceae</taxon>
        <taxon>Streptomyces</taxon>
    </lineage>
</organism>
<comment type="caution">
    <text evidence="3">The sequence shown here is derived from an EMBL/GenBank/DDBJ whole genome shotgun (WGS) entry which is preliminary data.</text>
</comment>
<feature type="transmembrane region" description="Helical" evidence="2">
    <location>
        <begin position="42"/>
        <end position="62"/>
    </location>
</feature>
<feature type="transmembrane region" description="Helical" evidence="2">
    <location>
        <begin position="92"/>
        <end position="110"/>
    </location>
</feature>
<keyword evidence="4" id="KW-1185">Reference proteome</keyword>
<dbReference type="EMBL" id="JBITYT010000006">
    <property type="protein sequence ID" value="MFI9120858.1"/>
    <property type="molecule type" value="Genomic_DNA"/>
</dbReference>
<evidence type="ECO:0000256" key="1">
    <source>
        <dbReference type="SAM" id="MobiDB-lite"/>
    </source>
</evidence>
<proteinExistence type="predicted"/>
<evidence type="ECO:0000313" key="4">
    <source>
        <dbReference type="Proteomes" id="UP001614391"/>
    </source>
</evidence>
<feature type="transmembrane region" description="Helical" evidence="2">
    <location>
        <begin position="117"/>
        <end position="136"/>
    </location>
</feature>
<feature type="compositionally biased region" description="Pro residues" evidence="1">
    <location>
        <begin position="1"/>
        <end position="27"/>
    </location>
</feature>
<protein>
    <submittedName>
        <fullName evidence="3">DUF2567 domain-containing protein</fullName>
    </submittedName>
</protein>
<feature type="region of interest" description="Disordered" evidence="1">
    <location>
        <begin position="1"/>
        <end position="32"/>
    </location>
</feature>
<dbReference type="Proteomes" id="UP001614391">
    <property type="component" value="Unassembled WGS sequence"/>
</dbReference>